<dbReference type="Gene3D" id="3.30.1150.10">
    <property type="match status" value="1"/>
</dbReference>
<dbReference type="AlphaFoldDB" id="A0A318D548"/>
<reference evidence="13 14" key="1">
    <citation type="submission" date="2018-05" db="EMBL/GenBank/DDBJ databases">
        <title>Kangiella spongicola genome sequence.</title>
        <authorList>
            <person name="Maclea K.S."/>
            <person name="Goen A.E."/>
            <person name="Kelley C."/>
            <person name="Underriner A."/>
            <person name="Silverwood T."/>
            <person name="Trachtenberg A.M."/>
        </authorList>
    </citation>
    <scope>NUCLEOTIDE SEQUENCE [LARGE SCALE GENOMIC DNA]</scope>
    <source>
        <strain evidence="13 14">ATCC BAA-2076</strain>
    </source>
</reference>
<dbReference type="Pfam" id="PF03544">
    <property type="entry name" value="TonB_C"/>
    <property type="match status" value="1"/>
</dbReference>
<gene>
    <name evidence="13" type="ORF">DL796_04760</name>
</gene>
<keyword evidence="8 11" id="KW-1133">Transmembrane helix</keyword>
<evidence type="ECO:0000313" key="14">
    <source>
        <dbReference type="Proteomes" id="UP000247689"/>
    </source>
</evidence>
<evidence type="ECO:0000256" key="6">
    <source>
        <dbReference type="ARBA" id="ARBA00022692"/>
    </source>
</evidence>
<dbReference type="InterPro" id="IPR006260">
    <property type="entry name" value="TonB/TolA_C"/>
</dbReference>
<dbReference type="SUPFAM" id="SSF74653">
    <property type="entry name" value="TolA/TonB C-terminal domain"/>
    <property type="match status" value="1"/>
</dbReference>
<keyword evidence="4" id="KW-1003">Cell membrane</keyword>
<evidence type="ECO:0000256" key="3">
    <source>
        <dbReference type="ARBA" id="ARBA00022448"/>
    </source>
</evidence>
<dbReference type="GO" id="GO:0031992">
    <property type="term" value="F:energy transducer activity"/>
    <property type="evidence" value="ECO:0007669"/>
    <property type="project" value="TreeGrafter"/>
</dbReference>
<dbReference type="PANTHER" id="PTHR33446">
    <property type="entry name" value="PROTEIN TONB-RELATED"/>
    <property type="match status" value="1"/>
</dbReference>
<keyword evidence="6 11" id="KW-0812">Transmembrane</keyword>
<keyword evidence="9 11" id="KW-0472">Membrane</keyword>
<evidence type="ECO:0000313" key="13">
    <source>
        <dbReference type="EMBL" id="PXF64452.1"/>
    </source>
</evidence>
<organism evidence="13 14">
    <name type="scientific">Kangiella spongicola</name>
    <dbReference type="NCBI Taxonomy" id="796379"/>
    <lineage>
        <taxon>Bacteria</taxon>
        <taxon>Pseudomonadati</taxon>
        <taxon>Pseudomonadota</taxon>
        <taxon>Gammaproteobacteria</taxon>
        <taxon>Kangiellales</taxon>
        <taxon>Kangiellaceae</taxon>
        <taxon>Kangiella</taxon>
    </lineage>
</organism>
<evidence type="ECO:0000256" key="5">
    <source>
        <dbReference type="ARBA" id="ARBA00022519"/>
    </source>
</evidence>
<evidence type="ECO:0000256" key="4">
    <source>
        <dbReference type="ARBA" id="ARBA00022475"/>
    </source>
</evidence>
<feature type="transmembrane region" description="Helical" evidence="11">
    <location>
        <begin position="37"/>
        <end position="57"/>
    </location>
</feature>
<evidence type="ECO:0000256" key="9">
    <source>
        <dbReference type="ARBA" id="ARBA00023136"/>
    </source>
</evidence>
<dbReference type="GO" id="GO:0055085">
    <property type="term" value="P:transmembrane transport"/>
    <property type="evidence" value="ECO:0007669"/>
    <property type="project" value="InterPro"/>
</dbReference>
<evidence type="ECO:0000256" key="11">
    <source>
        <dbReference type="SAM" id="Phobius"/>
    </source>
</evidence>
<evidence type="ECO:0000256" key="7">
    <source>
        <dbReference type="ARBA" id="ARBA00022927"/>
    </source>
</evidence>
<feature type="compositionally biased region" description="Basic and acidic residues" evidence="10">
    <location>
        <begin position="100"/>
        <end position="114"/>
    </location>
</feature>
<name>A0A318D548_9GAMM</name>
<comment type="similarity">
    <text evidence="2">Belongs to the TonB family.</text>
</comment>
<keyword evidence="3" id="KW-0813">Transport</keyword>
<accession>A0A318D548</accession>
<dbReference type="PROSITE" id="PS52015">
    <property type="entry name" value="TONB_CTD"/>
    <property type="match status" value="1"/>
</dbReference>
<evidence type="ECO:0000256" key="10">
    <source>
        <dbReference type="SAM" id="MobiDB-lite"/>
    </source>
</evidence>
<feature type="domain" description="TonB C-terminal" evidence="12">
    <location>
        <begin position="212"/>
        <end position="304"/>
    </location>
</feature>
<dbReference type="GO" id="GO:0098797">
    <property type="term" value="C:plasma membrane protein complex"/>
    <property type="evidence" value="ECO:0007669"/>
    <property type="project" value="TreeGrafter"/>
</dbReference>
<evidence type="ECO:0000256" key="8">
    <source>
        <dbReference type="ARBA" id="ARBA00022989"/>
    </source>
</evidence>
<dbReference type="RefSeq" id="WP_110200473.1">
    <property type="nucleotide sequence ID" value="NZ_QICH01000001.1"/>
</dbReference>
<evidence type="ECO:0000256" key="1">
    <source>
        <dbReference type="ARBA" id="ARBA00004383"/>
    </source>
</evidence>
<comment type="caution">
    <text evidence="13">The sequence shown here is derived from an EMBL/GenBank/DDBJ whole genome shotgun (WGS) entry which is preliminary data.</text>
</comment>
<proteinExistence type="inferred from homology"/>
<keyword evidence="7" id="KW-0653">Protein transport</keyword>
<sequence length="304" mass="33978">MTSQAAPQSESPNSINPRKDAVTLKVSPIKASDRLKFTIFMAICFHLLVLLGIRFTLPEINPSKIPLSLDVTLAQRESLEAPEKADFIGQKNQEGAGDAAEAKRPTTQLEHFKNTEGTTNTPSLELLPKPTQKQQQLDFVATINSQRVTTSSLDPEKTEAEIELPTIESPPPEDLKKRNLEQDMSDQLQTRGLRKRQISAAVRQSPSDAAYLETWRKKVEAIGNLHYPEQAKRQGIYGNLKLKVAIDKDGQLVSVKIIESSGQEVLDQAALQIIRLSAPFEPLPDSIRQNTDILEIVREWDFHK</sequence>
<dbReference type="Proteomes" id="UP000247689">
    <property type="component" value="Unassembled WGS sequence"/>
</dbReference>
<dbReference type="InterPro" id="IPR037682">
    <property type="entry name" value="TonB_C"/>
</dbReference>
<dbReference type="InterPro" id="IPR051045">
    <property type="entry name" value="TonB-dependent_transducer"/>
</dbReference>
<feature type="region of interest" description="Disordered" evidence="10">
    <location>
        <begin position="83"/>
        <end position="126"/>
    </location>
</feature>
<evidence type="ECO:0000256" key="2">
    <source>
        <dbReference type="ARBA" id="ARBA00006555"/>
    </source>
</evidence>
<dbReference type="GO" id="GO:0015031">
    <property type="term" value="P:protein transport"/>
    <property type="evidence" value="ECO:0007669"/>
    <property type="project" value="UniProtKB-KW"/>
</dbReference>
<protein>
    <submittedName>
        <fullName evidence="13">Energy transducer TonB</fullName>
    </submittedName>
</protein>
<comment type="subcellular location">
    <subcellularLocation>
        <location evidence="1">Cell inner membrane</location>
        <topology evidence="1">Single-pass membrane protein</topology>
        <orientation evidence="1">Periplasmic side</orientation>
    </subcellularLocation>
</comment>
<dbReference type="EMBL" id="QICH01000001">
    <property type="protein sequence ID" value="PXF64452.1"/>
    <property type="molecule type" value="Genomic_DNA"/>
</dbReference>
<dbReference type="PANTHER" id="PTHR33446:SF11">
    <property type="entry name" value="TONB3"/>
    <property type="match status" value="1"/>
</dbReference>
<dbReference type="OrthoDB" id="9803361at2"/>
<keyword evidence="14" id="KW-1185">Reference proteome</keyword>
<keyword evidence="5" id="KW-0997">Cell inner membrane</keyword>
<dbReference type="NCBIfam" id="TIGR01352">
    <property type="entry name" value="tonB_Cterm"/>
    <property type="match status" value="1"/>
</dbReference>
<evidence type="ECO:0000259" key="12">
    <source>
        <dbReference type="PROSITE" id="PS52015"/>
    </source>
</evidence>